<proteinExistence type="predicted"/>
<name>E9D2J1_COCPS</name>
<dbReference type="HOGENOM" id="CLU_2757604_0_0_1"/>
<accession>E9D2J1</accession>
<sequence length="70" mass="7693">MGHTLQSLEYPIANGLSSLADDQMLLSLSFFSFFRAGCGNTCWTSDTFASQKCEEYTGYSVHTSLFHGPS</sequence>
<protein>
    <submittedName>
        <fullName evidence="1">Uncharacterized protein</fullName>
    </submittedName>
</protein>
<evidence type="ECO:0000313" key="2">
    <source>
        <dbReference type="Proteomes" id="UP000002497"/>
    </source>
</evidence>
<reference evidence="2" key="2">
    <citation type="submission" date="2010-03" db="EMBL/GenBank/DDBJ databases">
        <title>The genome sequence of Coccidioides posadasii strain Silveira.</title>
        <authorList>
            <consortium name="The Broad Institute Genome Sequencing Center for Infectious Disease"/>
            <person name="Neafsey D."/>
            <person name="Orbach M."/>
            <person name="Henn M.R."/>
            <person name="Cole G.T."/>
            <person name="Galgiani J."/>
            <person name="Gardner M.J."/>
            <person name="Kirkland T.N."/>
            <person name="Taylor J.W."/>
            <person name="Young S.K."/>
            <person name="Zeng Q."/>
            <person name="Koehrsen M."/>
            <person name="Alvarado L."/>
            <person name="Berlin A."/>
            <person name="Borenstein D."/>
            <person name="Chapman S.B."/>
            <person name="Chen Z."/>
            <person name="Engels R."/>
            <person name="Freedman E."/>
            <person name="Gellesch M."/>
            <person name="Goldberg J."/>
            <person name="Griggs A."/>
            <person name="Gujja S."/>
            <person name="Heilman E."/>
            <person name="Heiman D."/>
            <person name="Howarth C."/>
            <person name="Jen D."/>
            <person name="Larson L."/>
            <person name="Mehta T."/>
            <person name="Neiman D."/>
            <person name="Park D."/>
            <person name="Pearson M."/>
            <person name="Richards J."/>
            <person name="Roberts A."/>
            <person name="Saif S."/>
            <person name="Shea T."/>
            <person name="Shenoy N."/>
            <person name="Sisk P."/>
            <person name="Stolte C."/>
            <person name="Sykes S."/>
            <person name="Walk T."/>
            <person name="White J."/>
            <person name="Yandava C."/>
            <person name="Haas B."/>
            <person name="Nusbaum C."/>
            <person name="Birren B."/>
        </authorList>
    </citation>
    <scope>NUCLEOTIDE SEQUENCE [LARGE SCALE GENOMIC DNA]</scope>
    <source>
        <strain evidence="2">RMSCC 757 / Silveira</strain>
    </source>
</reference>
<gene>
    <name evidence="1" type="ORF">CPSG_03789</name>
</gene>
<dbReference type="Proteomes" id="UP000002497">
    <property type="component" value="Unassembled WGS sequence"/>
</dbReference>
<evidence type="ECO:0000313" key="1">
    <source>
        <dbReference type="EMBL" id="EFW19405.1"/>
    </source>
</evidence>
<organism evidence="2">
    <name type="scientific">Coccidioides posadasii (strain RMSCC 757 / Silveira)</name>
    <name type="common">Valley fever fungus</name>
    <dbReference type="NCBI Taxonomy" id="443226"/>
    <lineage>
        <taxon>Eukaryota</taxon>
        <taxon>Fungi</taxon>
        <taxon>Dikarya</taxon>
        <taxon>Ascomycota</taxon>
        <taxon>Pezizomycotina</taxon>
        <taxon>Eurotiomycetes</taxon>
        <taxon>Eurotiomycetidae</taxon>
        <taxon>Onygenales</taxon>
        <taxon>Onygenaceae</taxon>
        <taxon>Coccidioides</taxon>
    </lineage>
</organism>
<dbReference type="AlphaFoldDB" id="E9D2J1"/>
<keyword evidence="2" id="KW-1185">Reference proteome</keyword>
<reference evidence="2" key="1">
    <citation type="journal article" date="2010" name="Genome Res.">
        <title>Population genomic sequencing of Coccidioides fungi reveals recent hybridization and transposon control.</title>
        <authorList>
            <person name="Neafsey D.E."/>
            <person name="Barker B.M."/>
            <person name="Sharpton T.J."/>
            <person name="Stajich J.E."/>
            <person name="Park D.J."/>
            <person name="Whiston E."/>
            <person name="Hung C.-Y."/>
            <person name="McMahan C."/>
            <person name="White J."/>
            <person name="Sykes S."/>
            <person name="Heiman D."/>
            <person name="Young S."/>
            <person name="Zeng Q."/>
            <person name="Abouelleil A."/>
            <person name="Aftuck L."/>
            <person name="Bessette D."/>
            <person name="Brown A."/>
            <person name="FitzGerald M."/>
            <person name="Lui A."/>
            <person name="Macdonald J.P."/>
            <person name="Priest M."/>
            <person name="Orbach M.J."/>
            <person name="Galgiani J.N."/>
            <person name="Kirkland T.N."/>
            <person name="Cole G.T."/>
            <person name="Birren B.W."/>
            <person name="Henn M.R."/>
            <person name="Taylor J.W."/>
            <person name="Rounsley S.D."/>
        </authorList>
    </citation>
    <scope>NUCLEOTIDE SEQUENCE [LARGE SCALE GENOMIC DNA]</scope>
    <source>
        <strain evidence="2">RMSCC 757 / Silveira</strain>
    </source>
</reference>
<dbReference type="VEuPathDB" id="FungiDB:CPSG_03789"/>
<dbReference type="EMBL" id="GL636490">
    <property type="protein sequence ID" value="EFW19405.1"/>
    <property type="molecule type" value="Genomic_DNA"/>
</dbReference>